<feature type="transmembrane region" description="Helical" evidence="4">
    <location>
        <begin position="112"/>
        <end position="135"/>
    </location>
</feature>
<evidence type="ECO:0000256" key="3">
    <source>
        <dbReference type="SAM" id="MobiDB-lite"/>
    </source>
</evidence>
<evidence type="ECO:0000256" key="1">
    <source>
        <dbReference type="ARBA" id="ARBA00023015"/>
    </source>
</evidence>
<keyword evidence="4" id="KW-0472">Membrane</keyword>
<dbReference type="RefSeq" id="WP_345508189.1">
    <property type="nucleotide sequence ID" value="NZ_BAABIW010000018.1"/>
</dbReference>
<keyword evidence="7" id="KW-1185">Reference proteome</keyword>
<evidence type="ECO:0000313" key="7">
    <source>
        <dbReference type="Proteomes" id="UP001500427"/>
    </source>
</evidence>
<feature type="compositionally biased region" description="Low complexity" evidence="3">
    <location>
        <begin position="88"/>
        <end position="101"/>
    </location>
</feature>
<keyword evidence="4" id="KW-0812">Transmembrane</keyword>
<evidence type="ECO:0000256" key="4">
    <source>
        <dbReference type="SAM" id="Phobius"/>
    </source>
</evidence>
<dbReference type="Proteomes" id="UP001500427">
    <property type="component" value="Unassembled WGS sequence"/>
</dbReference>
<evidence type="ECO:0000313" key="6">
    <source>
        <dbReference type="EMBL" id="GAA5030969.1"/>
    </source>
</evidence>
<keyword evidence="1" id="KW-0805">Transcription regulation</keyword>
<organism evidence="6 7">
    <name type="scientific">Terrabacter aeriphilus</name>
    <dbReference type="NCBI Taxonomy" id="515662"/>
    <lineage>
        <taxon>Bacteria</taxon>
        <taxon>Bacillati</taxon>
        <taxon>Actinomycetota</taxon>
        <taxon>Actinomycetes</taxon>
        <taxon>Micrococcales</taxon>
        <taxon>Intrasporangiaceae</taxon>
        <taxon>Terrabacter</taxon>
    </lineage>
</organism>
<dbReference type="Pfam" id="PF10099">
    <property type="entry name" value="RskA_C"/>
    <property type="match status" value="1"/>
</dbReference>
<evidence type="ECO:0000256" key="2">
    <source>
        <dbReference type="ARBA" id="ARBA00023163"/>
    </source>
</evidence>
<dbReference type="InterPro" id="IPR041916">
    <property type="entry name" value="Anti_sigma_zinc_sf"/>
</dbReference>
<protein>
    <recommendedName>
        <fullName evidence="5">Anti-sigma K factor RskA C-terminal domain-containing protein</fullName>
    </recommendedName>
</protein>
<feature type="region of interest" description="Disordered" evidence="3">
    <location>
        <begin position="80"/>
        <end position="102"/>
    </location>
</feature>
<gene>
    <name evidence="6" type="ORF">GCM10023258_28750</name>
</gene>
<dbReference type="InterPro" id="IPR018764">
    <property type="entry name" value="RskA_C"/>
</dbReference>
<dbReference type="Gene3D" id="1.10.10.1320">
    <property type="entry name" value="Anti-sigma factor, zinc-finger domain"/>
    <property type="match status" value="1"/>
</dbReference>
<proteinExistence type="predicted"/>
<name>A0ABP9JGV6_9MICO</name>
<evidence type="ECO:0000259" key="5">
    <source>
        <dbReference type="Pfam" id="PF10099"/>
    </source>
</evidence>
<accession>A0ABP9JGV6</accession>
<reference evidence="7" key="1">
    <citation type="journal article" date="2019" name="Int. J. Syst. Evol. Microbiol.">
        <title>The Global Catalogue of Microorganisms (GCM) 10K type strain sequencing project: providing services to taxonomists for standard genome sequencing and annotation.</title>
        <authorList>
            <consortium name="The Broad Institute Genomics Platform"/>
            <consortium name="The Broad Institute Genome Sequencing Center for Infectious Disease"/>
            <person name="Wu L."/>
            <person name="Ma J."/>
        </authorList>
    </citation>
    <scope>NUCLEOTIDE SEQUENCE [LARGE SCALE GENOMIC DNA]</scope>
    <source>
        <strain evidence="7">JCM 17687</strain>
    </source>
</reference>
<sequence length="251" mass="26835">MSHPSDDELVDLAIGEPVGELQRAHVAGCDRCTAALDQLRRAGVLTGWSTEPVDWQPPRPEVWERIAAELDAPMTPAPPVEPTPTPAPTTVHPLPVHPGAGARRRRRFRRRAVALAGVLVAASLAVGLLTGRAIWGGDDGGRVSQVALSTLDTARPEGEATVLRARNGLDLRVVTDRRLDAGDGYLEVWLLNADGKRMVSVGVLGQGESGTFPISQALIDQGYVVVDISREHYDDKPAHSGDSLLRGRLPA</sequence>
<dbReference type="EMBL" id="BAABIW010000018">
    <property type="protein sequence ID" value="GAA5030969.1"/>
    <property type="molecule type" value="Genomic_DNA"/>
</dbReference>
<comment type="caution">
    <text evidence="6">The sequence shown here is derived from an EMBL/GenBank/DDBJ whole genome shotgun (WGS) entry which is preliminary data.</text>
</comment>
<keyword evidence="4" id="KW-1133">Transmembrane helix</keyword>
<keyword evidence="2" id="KW-0804">Transcription</keyword>
<feature type="domain" description="Anti-sigma K factor RskA C-terminal" evidence="5">
    <location>
        <begin position="120"/>
        <end position="241"/>
    </location>
</feature>